<dbReference type="InterPro" id="IPR006680">
    <property type="entry name" value="Amidohydro-rel"/>
</dbReference>
<evidence type="ECO:0000259" key="1">
    <source>
        <dbReference type="Pfam" id="PF01979"/>
    </source>
</evidence>
<evidence type="ECO:0000313" key="3">
    <source>
        <dbReference type="Proteomes" id="UP000775547"/>
    </source>
</evidence>
<dbReference type="OrthoDB" id="194468at2759"/>
<dbReference type="InterPro" id="IPR011042">
    <property type="entry name" value="6-blade_b-propeller_TolB-like"/>
</dbReference>
<comment type="caution">
    <text evidence="2">The sequence shown here is derived from an EMBL/GenBank/DDBJ whole genome shotgun (WGS) entry which is preliminary data.</text>
</comment>
<proteinExistence type="predicted"/>
<accession>A0A9P7G345</accession>
<protein>
    <recommendedName>
        <fullName evidence="1">Amidohydrolase-related domain-containing protein</fullName>
    </recommendedName>
</protein>
<dbReference type="Gene3D" id="3.30.110.90">
    <property type="entry name" value="Amidohydrolase"/>
    <property type="match status" value="1"/>
</dbReference>
<dbReference type="PANTHER" id="PTHR43135">
    <property type="entry name" value="ALPHA-D-RIBOSE 1-METHYLPHOSPHONATE 5-TRIPHOSPHATE DIPHOSPHATASE"/>
    <property type="match status" value="1"/>
</dbReference>
<feature type="domain" description="Amidohydrolase-related" evidence="1">
    <location>
        <begin position="1215"/>
        <end position="1257"/>
    </location>
</feature>
<keyword evidence="3" id="KW-1185">Reference proteome</keyword>
<name>A0A9P7G345_9AGAR</name>
<reference evidence="2" key="2">
    <citation type="submission" date="2021-10" db="EMBL/GenBank/DDBJ databases">
        <title>Phylogenomics reveals ancestral predisposition of the termite-cultivated fungus Termitomyces towards a domesticated lifestyle.</title>
        <authorList>
            <person name="Auxier B."/>
            <person name="Grum-Grzhimaylo A."/>
            <person name="Cardenas M.E."/>
            <person name="Lodge J.D."/>
            <person name="Laessoe T."/>
            <person name="Pedersen O."/>
            <person name="Smith M.E."/>
            <person name="Kuyper T.W."/>
            <person name="Franco-Molano E.A."/>
            <person name="Baroni T.J."/>
            <person name="Aanen D.K."/>
        </authorList>
    </citation>
    <scope>NUCLEOTIDE SEQUENCE</scope>
    <source>
        <strain evidence="2">AP01</strain>
        <tissue evidence="2">Mycelium</tissue>
    </source>
</reference>
<dbReference type="EMBL" id="JABCKV010000162">
    <property type="protein sequence ID" value="KAG5642728.1"/>
    <property type="molecule type" value="Genomic_DNA"/>
</dbReference>
<dbReference type="InterPro" id="IPR051781">
    <property type="entry name" value="Metallo-dep_Hydrolase"/>
</dbReference>
<dbReference type="GO" id="GO:0016810">
    <property type="term" value="F:hydrolase activity, acting on carbon-nitrogen (but not peptide) bonds"/>
    <property type="evidence" value="ECO:0007669"/>
    <property type="project" value="InterPro"/>
</dbReference>
<dbReference type="InterPro" id="IPR032466">
    <property type="entry name" value="Metal_Hydrolase"/>
</dbReference>
<dbReference type="SUPFAM" id="SSF51556">
    <property type="entry name" value="Metallo-dependent hydrolases"/>
    <property type="match status" value="1"/>
</dbReference>
<sequence length="1307" mass="143607">MASKVVGDVDDNELPYIITTRRQTRNKSQAFLRVFKYLALCSAALTLSSVLPTPWSFLQPQSVSNVPLKAASVDPSSEWHDNIWPIREQTPWDISTDFPFPRKLEYDVEEGTWLRLDVHPKTGDIVFDMVGDIYCLPGAEVAASKGRTRARPILLGIPHDSDPRFSPEGDRLVFRSDAGLGVENIWVTRWSGCEAMDLRPTRSENADLKAAEERLLVEGTKETSQRKYNRLLREGRIGGPCADICIPSKRADLRVAQRVTNETYRWVSDARFHPSGTKVIATKWYTSSRSLGAGEGWEYPMPSVEDLESGKERTIAVGDGTRVVGRTLPRGWSAAQYGDQQIGPEQFVWSLQGDSLIFSKNVRDESAFTYSKDVHKGIYSIFQKNLTTDVVETLAQASPGGASRPELSRDGRTLAFVQRVRDKEALVLKDLHTGTIHHIWYGLTYDLSTVSAPMGTYPSFAFTPSDNAVIIWAAGQIHRVPLTTNERNEKIAASSAPSPIRFTAHIEKRLADTRSDELDLTKLETQETQRVRAFKELRVDAHGERVVFQAAGVTYVQKVGAKAPTAVPVAHASSPYYSPTFVHGADNLVLHAHWSDTYFTSFELADLTSGVAHELTRLPLGRYFSPVLCECEGRRRQIAFLKSGGDLLTGDILATAHTGLYLGDLTLPEEEDLQAREIAVTNVRFVKTEINVDERAHLRFLEKNRKLLVQQADRAFVIDLAAGPDALGRYTHTTIAKGRMSAELAVAVAPGESKDKGYVAESVAFVDFFHVYFAPGDKVGEGEKVWSKPGNATKGLARLSLDGGHDVTFTRDGEKLFWFLALSAGPYLHSLELSKLDKCASAIKADSINFGISCVKSLLDFQEVVVKHSTDIARLKHDAQGHDVVVIYNATLLTMETGTEQWDIIPSGVLVTRGGVISSVGIHGHADDLILGGSATAINAEGGFVVPGFIDVHAHWGGFNGRYPATSWELETFLAYGVTTLHNPSADTVTGFVERSRVESGQLIGPRIFTVGDIIYGSGAAGIHQPIVDQAEASAALTRIKAEGGAASISYKNYNIPSRASRQRLLLVARNLSMLCVPEGGMNYDWDLTYIVDGMTTIEHALPVPVLYDDVLNLYAKSGTGATPTHIVNYGGAWGEQFVWATEDIPNDPKLRRFTRHDQLQHLTESTARPANSYQLFNTSISIANMVAKGLLTHIGAHGEPPLGVNYHAEMFFTKQGGLSNYEVLKAATSSAAKTLGLSSSIGSLARNKLADFLVYPPGVDILNGDFSNTRDIRFIARGGRIWDASTMEEVWPLKGRKQVLPYFNAD</sequence>
<evidence type="ECO:0000313" key="2">
    <source>
        <dbReference type="EMBL" id="KAG5642728.1"/>
    </source>
</evidence>
<dbReference type="Gene3D" id="2.30.40.10">
    <property type="entry name" value="Urease, subunit C, domain 1"/>
    <property type="match status" value="1"/>
</dbReference>
<dbReference type="InterPro" id="IPR011659">
    <property type="entry name" value="WD40"/>
</dbReference>
<dbReference type="Pfam" id="PF01979">
    <property type="entry name" value="Amidohydro_1"/>
    <property type="match status" value="1"/>
</dbReference>
<dbReference type="Pfam" id="PF07676">
    <property type="entry name" value="PD40"/>
    <property type="match status" value="1"/>
</dbReference>
<gene>
    <name evidence="2" type="ORF">DXG03_002273</name>
</gene>
<organism evidence="2 3">
    <name type="scientific">Asterophora parasitica</name>
    <dbReference type="NCBI Taxonomy" id="117018"/>
    <lineage>
        <taxon>Eukaryota</taxon>
        <taxon>Fungi</taxon>
        <taxon>Dikarya</taxon>
        <taxon>Basidiomycota</taxon>
        <taxon>Agaricomycotina</taxon>
        <taxon>Agaricomycetes</taxon>
        <taxon>Agaricomycetidae</taxon>
        <taxon>Agaricales</taxon>
        <taxon>Tricholomatineae</taxon>
        <taxon>Lyophyllaceae</taxon>
        <taxon>Asterophora</taxon>
    </lineage>
</organism>
<dbReference type="Gene3D" id="2.120.10.30">
    <property type="entry name" value="TolB, C-terminal domain"/>
    <property type="match status" value="1"/>
</dbReference>
<dbReference type="PANTHER" id="PTHR43135:SF3">
    <property type="entry name" value="ALPHA-D-RIBOSE 1-METHYLPHOSPHONATE 5-TRIPHOSPHATE DIPHOSPHATASE"/>
    <property type="match status" value="1"/>
</dbReference>
<dbReference type="Gene3D" id="1.20.58.520">
    <property type="entry name" value="Amidohydrolase"/>
    <property type="match status" value="1"/>
</dbReference>
<dbReference type="Proteomes" id="UP000775547">
    <property type="component" value="Unassembled WGS sequence"/>
</dbReference>
<dbReference type="Gene3D" id="3.40.50.10910">
    <property type="entry name" value="Amidohydrolase"/>
    <property type="match status" value="1"/>
</dbReference>
<reference evidence="2" key="1">
    <citation type="submission" date="2020-07" db="EMBL/GenBank/DDBJ databases">
        <authorList>
            <person name="Nieuwenhuis M."/>
            <person name="Van De Peppel L.J.J."/>
        </authorList>
    </citation>
    <scope>NUCLEOTIDE SEQUENCE</scope>
    <source>
        <strain evidence="2">AP01</strain>
        <tissue evidence="2">Mycelium</tissue>
    </source>
</reference>
<dbReference type="SUPFAM" id="SSF51338">
    <property type="entry name" value="Composite domain of metallo-dependent hydrolases"/>
    <property type="match status" value="1"/>
</dbReference>
<dbReference type="InterPro" id="IPR011059">
    <property type="entry name" value="Metal-dep_hydrolase_composite"/>
</dbReference>
<dbReference type="SUPFAM" id="SSF82171">
    <property type="entry name" value="DPP6 N-terminal domain-like"/>
    <property type="match status" value="1"/>
</dbReference>